<dbReference type="InterPro" id="IPR003593">
    <property type="entry name" value="AAA+_ATPase"/>
</dbReference>
<proteinExistence type="predicted"/>
<evidence type="ECO:0000313" key="5">
    <source>
        <dbReference type="Proteomes" id="UP001197247"/>
    </source>
</evidence>
<organism evidence="4 5">
    <name type="scientific">Kineosporia corallincola</name>
    <dbReference type="NCBI Taxonomy" id="2835133"/>
    <lineage>
        <taxon>Bacteria</taxon>
        <taxon>Bacillati</taxon>
        <taxon>Actinomycetota</taxon>
        <taxon>Actinomycetes</taxon>
        <taxon>Kineosporiales</taxon>
        <taxon>Kineosporiaceae</taxon>
        <taxon>Kineosporia</taxon>
    </lineage>
</organism>
<dbReference type="SUPFAM" id="SSF52540">
    <property type="entry name" value="P-loop containing nucleoside triphosphate hydrolases"/>
    <property type="match status" value="1"/>
</dbReference>
<keyword evidence="5" id="KW-1185">Reference proteome</keyword>
<dbReference type="Gene3D" id="3.40.50.300">
    <property type="entry name" value="P-loop containing nucleotide triphosphate hydrolases"/>
    <property type="match status" value="1"/>
</dbReference>
<name>A0ABS5TG22_9ACTN</name>
<evidence type="ECO:0000313" key="4">
    <source>
        <dbReference type="EMBL" id="MBT0770045.1"/>
    </source>
</evidence>
<keyword evidence="1" id="KW-0547">Nucleotide-binding</keyword>
<evidence type="ECO:0000259" key="3">
    <source>
        <dbReference type="PROSITE" id="PS50893"/>
    </source>
</evidence>
<comment type="caution">
    <text evidence="4">The sequence shown here is derived from an EMBL/GenBank/DDBJ whole genome shotgun (WGS) entry which is preliminary data.</text>
</comment>
<keyword evidence="2 4" id="KW-0067">ATP-binding</keyword>
<dbReference type="SMART" id="SM00382">
    <property type="entry name" value="AAA"/>
    <property type="match status" value="1"/>
</dbReference>
<accession>A0ABS5TG22</accession>
<dbReference type="PROSITE" id="PS50893">
    <property type="entry name" value="ABC_TRANSPORTER_2"/>
    <property type="match status" value="1"/>
</dbReference>
<gene>
    <name evidence="4" type="ORF">KIH74_13990</name>
</gene>
<evidence type="ECO:0000256" key="2">
    <source>
        <dbReference type="ARBA" id="ARBA00022840"/>
    </source>
</evidence>
<dbReference type="Proteomes" id="UP001197247">
    <property type="component" value="Unassembled WGS sequence"/>
</dbReference>
<dbReference type="PANTHER" id="PTHR43582">
    <property type="entry name" value="LINEARMYCIN RESISTANCE ATP-BINDING PROTEIN LNRL"/>
    <property type="match status" value="1"/>
</dbReference>
<dbReference type="CDD" id="cd03230">
    <property type="entry name" value="ABC_DR_subfamily_A"/>
    <property type="match status" value="1"/>
</dbReference>
<feature type="domain" description="ABC transporter" evidence="3">
    <location>
        <begin position="16"/>
        <end position="243"/>
    </location>
</feature>
<dbReference type="InterPro" id="IPR003439">
    <property type="entry name" value="ABC_transporter-like_ATP-bd"/>
</dbReference>
<dbReference type="InterPro" id="IPR027417">
    <property type="entry name" value="P-loop_NTPase"/>
</dbReference>
<dbReference type="PANTHER" id="PTHR43582:SF2">
    <property type="entry name" value="LINEARMYCIN RESISTANCE ATP-BINDING PROTEIN LNRL"/>
    <property type="match status" value="1"/>
</dbReference>
<dbReference type="RefSeq" id="WP_214156338.1">
    <property type="nucleotide sequence ID" value="NZ_JAHBAY010000005.1"/>
</dbReference>
<dbReference type="GO" id="GO:0005524">
    <property type="term" value="F:ATP binding"/>
    <property type="evidence" value="ECO:0007669"/>
    <property type="project" value="UniProtKB-KW"/>
</dbReference>
<dbReference type="EMBL" id="JAHBAY010000005">
    <property type="protein sequence ID" value="MBT0770045.1"/>
    <property type="molecule type" value="Genomic_DNA"/>
</dbReference>
<dbReference type="Pfam" id="PF00005">
    <property type="entry name" value="ABC_tran"/>
    <property type="match status" value="1"/>
</dbReference>
<sequence>MSAPARPAPTRMRGELVVEGLSFQYPRAERPVLRGMSLRVAPGESVGVLGPNGSGKSTFLSALLEARSGHREGTVTLAGARAWRRELVGYATQEVALYPQLTAAENLRHMARILCPPERVAGAVTATLDEFGLRGRAHEPVHRLSGGWQRLTHLAASFVHDPPLRLLDEPTTALDFETRSRLVELTRRWRIDGCALLVTSHYPEDIEQMCTHAVVVRDGVVARHAPVPELMAAHRRELLLETTDAGTSRQRRLPVPRTVAELRDYLLHHADGRERLKEIRTTGARLRDALAADPHLRGAVDDE</sequence>
<reference evidence="4 5" key="1">
    <citation type="submission" date="2021-05" db="EMBL/GenBank/DDBJ databases">
        <title>Kineosporia and Streptomyces sp. nov. two new marine actinobacteria isolated from Coral.</title>
        <authorList>
            <person name="Buangrab K."/>
            <person name="Sutthacheep M."/>
            <person name="Yeemin T."/>
            <person name="Harunari E."/>
            <person name="Igarashi Y."/>
            <person name="Kanchanasin P."/>
            <person name="Tanasupawat S."/>
            <person name="Phongsopitanun W."/>
        </authorList>
    </citation>
    <scope>NUCLEOTIDE SEQUENCE [LARGE SCALE GENOMIC DNA]</scope>
    <source>
        <strain evidence="4 5">J2-2</strain>
    </source>
</reference>
<protein>
    <submittedName>
        <fullName evidence="4">ABC transporter ATP-binding protein</fullName>
    </submittedName>
</protein>
<evidence type="ECO:0000256" key="1">
    <source>
        <dbReference type="ARBA" id="ARBA00022741"/>
    </source>
</evidence>